<feature type="compositionally biased region" description="Basic and acidic residues" evidence="1">
    <location>
        <begin position="95"/>
        <end position="105"/>
    </location>
</feature>
<dbReference type="EMBL" id="PQXO01000080">
    <property type="protein sequence ID" value="TGO90072.1"/>
    <property type="molecule type" value="Genomic_DNA"/>
</dbReference>
<protein>
    <submittedName>
        <fullName evidence="2">Uncharacterized protein</fullName>
    </submittedName>
</protein>
<dbReference type="AlphaFoldDB" id="A0A4Z1KZU3"/>
<feature type="region of interest" description="Disordered" evidence="1">
    <location>
        <begin position="81"/>
        <end position="105"/>
    </location>
</feature>
<evidence type="ECO:0000256" key="1">
    <source>
        <dbReference type="SAM" id="MobiDB-lite"/>
    </source>
</evidence>
<accession>A0A4Z1KZU3</accession>
<name>A0A4Z1KZU3_9HELO</name>
<reference evidence="2 3" key="1">
    <citation type="submission" date="2017-12" db="EMBL/GenBank/DDBJ databases">
        <title>Comparative genomics of Botrytis spp.</title>
        <authorList>
            <person name="Valero-Jimenez C.A."/>
            <person name="Tapia P."/>
            <person name="Veloso J."/>
            <person name="Silva-Moreno E."/>
            <person name="Staats M."/>
            <person name="Valdes J.H."/>
            <person name="Van Kan J.A.L."/>
        </authorList>
    </citation>
    <scope>NUCLEOTIDE SEQUENCE [LARGE SCALE GENOMIC DNA]</scope>
    <source>
        <strain evidence="2 3">MUCL3349</strain>
    </source>
</reference>
<evidence type="ECO:0000313" key="3">
    <source>
        <dbReference type="Proteomes" id="UP000297280"/>
    </source>
</evidence>
<organism evidence="2 3">
    <name type="scientific">Botrytis porri</name>
    <dbReference type="NCBI Taxonomy" id="87229"/>
    <lineage>
        <taxon>Eukaryota</taxon>
        <taxon>Fungi</taxon>
        <taxon>Dikarya</taxon>
        <taxon>Ascomycota</taxon>
        <taxon>Pezizomycotina</taxon>
        <taxon>Leotiomycetes</taxon>
        <taxon>Helotiales</taxon>
        <taxon>Sclerotiniaceae</taxon>
        <taxon>Botrytis</taxon>
    </lineage>
</organism>
<gene>
    <name evidence="2" type="ORF">BPOR_0080g00070</name>
</gene>
<comment type="caution">
    <text evidence="2">The sequence shown here is derived from an EMBL/GenBank/DDBJ whole genome shotgun (WGS) entry which is preliminary data.</text>
</comment>
<dbReference type="Proteomes" id="UP000297280">
    <property type="component" value="Unassembled WGS sequence"/>
</dbReference>
<proteinExistence type="predicted"/>
<evidence type="ECO:0000313" key="2">
    <source>
        <dbReference type="EMBL" id="TGO90072.1"/>
    </source>
</evidence>
<sequence length="105" mass="11219">MSSTLRNAACAYQSSAIVSAVEKASSMVLAITPVGPRFTHPAQYIPGICLDESEVDHPLLSLTTRPNGSFGMMPRLSLNGISRSENPGNASDLYPIDRKAREAGR</sequence>
<keyword evidence="3" id="KW-1185">Reference proteome</keyword>